<evidence type="ECO:0000256" key="1">
    <source>
        <dbReference type="SAM" id="MobiDB-lite"/>
    </source>
</evidence>
<evidence type="ECO:0000313" key="3">
    <source>
        <dbReference type="EMBL" id="KAK8950855.1"/>
    </source>
</evidence>
<dbReference type="AlphaFoldDB" id="A0AAP0BW91"/>
<comment type="caution">
    <text evidence="3">The sequence shown here is derived from an EMBL/GenBank/DDBJ whole genome shotgun (WGS) entry which is preliminary data.</text>
</comment>
<dbReference type="EMBL" id="JBBWWQ010000003">
    <property type="protein sequence ID" value="KAK8950855.1"/>
    <property type="molecule type" value="Genomic_DNA"/>
</dbReference>
<dbReference type="Pfam" id="PF12937">
    <property type="entry name" value="F-box-like"/>
    <property type="match status" value="1"/>
</dbReference>
<keyword evidence="4" id="KW-1185">Reference proteome</keyword>
<organism evidence="3 4">
    <name type="scientific">Platanthera zijinensis</name>
    <dbReference type="NCBI Taxonomy" id="2320716"/>
    <lineage>
        <taxon>Eukaryota</taxon>
        <taxon>Viridiplantae</taxon>
        <taxon>Streptophyta</taxon>
        <taxon>Embryophyta</taxon>
        <taxon>Tracheophyta</taxon>
        <taxon>Spermatophyta</taxon>
        <taxon>Magnoliopsida</taxon>
        <taxon>Liliopsida</taxon>
        <taxon>Asparagales</taxon>
        <taxon>Orchidaceae</taxon>
        <taxon>Orchidoideae</taxon>
        <taxon>Orchideae</taxon>
        <taxon>Orchidinae</taxon>
        <taxon>Platanthera</taxon>
    </lineage>
</organism>
<dbReference type="PANTHER" id="PTHR38926">
    <property type="entry name" value="F-BOX DOMAIN CONTAINING PROTEIN, EXPRESSED"/>
    <property type="match status" value="1"/>
</dbReference>
<proteinExistence type="predicted"/>
<accession>A0AAP0BW91</accession>
<dbReference type="Gene3D" id="1.20.1280.50">
    <property type="match status" value="1"/>
</dbReference>
<dbReference type="InterPro" id="IPR001810">
    <property type="entry name" value="F-box_dom"/>
</dbReference>
<feature type="compositionally biased region" description="Basic and acidic residues" evidence="1">
    <location>
        <begin position="103"/>
        <end position="122"/>
    </location>
</feature>
<dbReference type="Gene3D" id="3.80.10.10">
    <property type="entry name" value="Ribonuclease Inhibitor"/>
    <property type="match status" value="1"/>
</dbReference>
<feature type="region of interest" description="Disordered" evidence="1">
    <location>
        <begin position="102"/>
        <end position="122"/>
    </location>
</feature>
<gene>
    <name evidence="3" type="primary">SKIP19</name>
    <name evidence="3" type="ORF">KSP39_PZI003302</name>
</gene>
<evidence type="ECO:0000259" key="2">
    <source>
        <dbReference type="PROSITE" id="PS50181"/>
    </source>
</evidence>
<name>A0AAP0BW91_9ASPA</name>
<dbReference type="InterPro" id="IPR032675">
    <property type="entry name" value="LRR_dom_sf"/>
</dbReference>
<feature type="domain" description="F-box" evidence="2">
    <location>
        <begin position="123"/>
        <end position="170"/>
    </location>
</feature>
<evidence type="ECO:0000313" key="4">
    <source>
        <dbReference type="Proteomes" id="UP001418222"/>
    </source>
</evidence>
<dbReference type="Proteomes" id="UP001418222">
    <property type="component" value="Unassembled WGS sequence"/>
</dbReference>
<dbReference type="SUPFAM" id="SSF81383">
    <property type="entry name" value="F-box domain"/>
    <property type="match status" value="1"/>
</dbReference>
<dbReference type="InterPro" id="IPR036047">
    <property type="entry name" value="F-box-like_dom_sf"/>
</dbReference>
<reference evidence="3 4" key="1">
    <citation type="journal article" date="2022" name="Nat. Plants">
        <title>Genomes of leafy and leafless Platanthera orchids illuminate the evolution of mycoheterotrophy.</title>
        <authorList>
            <person name="Li M.H."/>
            <person name="Liu K.W."/>
            <person name="Li Z."/>
            <person name="Lu H.C."/>
            <person name="Ye Q.L."/>
            <person name="Zhang D."/>
            <person name="Wang J.Y."/>
            <person name="Li Y.F."/>
            <person name="Zhong Z.M."/>
            <person name="Liu X."/>
            <person name="Yu X."/>
            <person name="Liu D.K."/>
            <person name="Tu X.D."/>
            <person name="Liu B."/>
            <person name="Hao Y."/>
            <person name="Liao X.Y."/>
            <person name="Jiang Y.T."/>
            <person name="Sun W.H."/>
            <person name="Chen J."/>
            <person name="Chen Y.Q."/>
            <person name="Ai Y."/>
            <person name="Zhai J.W."/>
            <person name="Wu S.S."/>
            <person name="Zhou Z."/>
            <person name="Hsiao Y.Y."/>
            <person name="Wu W.L."/>
            <person name="Chen Y.Y."/>
            <person name="Lin Y.F."/>
            <person name="Hsu J.L."/>
            <person name="Li C.Y."/>
            <person name="Wang Z.W."/>
            <person name="Zhao X."/>
            <person name="Zhong W.Y."/>
            <person name="Ma X.K."/>
            <person name="Ma L."/>
            <person name="Huang J."/>
            <person name="Chen G.Z."/>
            <person name="Huang M.Z."/>
            <person name="Huang L."/>
            <person name="Peng D.H."/>
            <person name="Luo Y.B."/>
            <person name="Zou S.Q."/>
            <person name="Chen S.P."/>
            <person name="Lan S."/>
            <person name="Tsai W.C."/>
            <person name="Van de Peer Y."/>
            <person name="Liu Z.J."/>
        </authorList>
    </citation>
    <scope>NUCLEOTIDE SEQUENCE [LARGE SCALE GENOMIC DNA]</scope>
    <source>
        <strain evidence="3">Lor287</strain>
    </source>
</reference>
<sequence>MDGGGQDIFLQQSSRAPVGFRSPTAGESVAVSVNDDGRSSAVTGFGDACVPVVGQMKMGGCNYAIPCYGFLAPQLTSLRNPFLKLESLSPLLPAKVETPAGRISEEQTEAIREDSEPKSEGEWRNWADLPGDILSLIFKKIGAVEILLSAQSVCKPWRQLSLEPSLWRRVELRMDKRLDNNNMAYLTMMAVERSEGCVEELYMESFPTDALMLDIAHRAARLRSLRLIDAFINREPFVEALRNLPLLEELELTHCSCFSYKIVERIGEICPQLKSFRFNDWAPASIKLYHRSDPWGNTAALSIAKHFKQLRRLQLFGNYVTAIGLSAILDNCPDLESLDIRCCFNVGSVDDDEALKNKCGRIKELRLPNDSTADYEYGVAEPQTDDSYYINPHLYLLYSYYRFSDAVLCSKAVL</sequence>
<protein>
    <submittedName>
        <fullName evidence="3">F-box protein SKIP19</fullName>
    </submittedName>
</protein>
<dbReference type="CDD" id="cd22164">
    <property type="entry name" value="F-box_AtSKIP19-like"/>
    <property type="match status" value="1"/>
</dbReference>
<dbReference type="SUPFAM" id="SSF52047">
    <property type="entry name" value="RNI-like"/>
    <property type="match status" value="1"/>
</dbReference>
<dbReference type="PROSITE" id="PS50181">
    <property type="entry name" value="FBOX"/>
    <property type="match status" value="1"/>
</dbReference>
<dbReference type="PANTHER" id="PTHR38926:SF2">
    <property type="entry name" value="F-BOX_LRR-REPEAT PROTEIN 21-RELATED"/>
    <property type="match status" value="1"/>
</dbReference>